<dbReference type="Gene3D" id="1.10.3110.10">
    <property type="entry name" value="protoporphyrinogen ix oxidase, domain 3"/>
    <property type="match status" value="1"/>
</dbReference>
<evidence type="ECO:0000259" key="13">
    <source>
        <dbReference type="Pfam" id="PF01593"/>
    </source>
</evidence>
<evidence type="ECO:0000313" key="14">
    <source>
        <dbReference type="EMBL" id="AKU17051.1"/>
    </source>
</evidence>
<evidence type="ECO:0000256" key="4">
    <source>
        <dbReference type="ARBA" id="ARBA00004744"/>
    </source>
</evidence>
<dbReference type="UniPathway" id="UPA00252"/>
<evidence type="ECO:0000256" key="12">
    <source>
        <dbReference type="RuleBase" id="RU364052"/>
    </source>
</evidence>
<dbReference type="InterPro" id="IPR002937">
    <property type="entry name" value="Amino_oxidase"/>
</dbReference>
<dbReference type="PATRIC" id="fig|571913.6.peg.3292"/>
<evidence type="ECO:0000256" key="1">
    <source>
        <dbReference type="ARBA" id="ARBA00001755"/>
    </source>
</evidence>
<comment type="cofactor">
    <cofactor evidence="2 12">
        <name>FAD</name>
        <dbReference type="ChEBI" id="CHEBI:57692"/>
    </cofactor>
</comment>
<evidence type="ECO:0000256" key="10">
    <source>
        <dbReference type="ARBA" id="ARBA00023002"/>
    </source>
</evidence>
<dbReference type="KEGG" id="lmoi:VV02_16230"/>
<keyword evidence="12" id="KW-0963">Cytoplasm</keyword>
<comment type="similarity">
    <text evidence="5 12">Belongs to the protoporphyrinogen/coproporphyrinogen oxidase family. Coproporphyrinogen III oxidase subfamily.</text>
</comment>
<keyword evidence="8 12" id="KW-0285">Flavoprotein</keyword>
<dbReference type="Pfam" id="PF01593">
    <property type="entry name" value="Amino_oxidase"/>
    <property type="match status" value="1"/>
</dbReference>
<comment type="function">
    <text evidence="3 12">Involved in coproporphyrin-dependent heme b biosynthesis. Catalyzes the oxidation of coproporphyrinogen III to coproporphyrin III.</text>
</comment>
<protein>
    <recommendedName>
        <fullName evidence="7 12">Coproporphyrinogen III oxidase</fullName>
        <ecNumber evidence="6 12">1.3.3.15</ecNumber>
    </recommendedName>
</protein>
<name>A0A0K1JK20_9MICO</name>
<dbReference type="RefSeq" id="WP_052593098.1">
    <property type="nucleotide sequence ID" value="NZ_CP011112.1"/>
</dbReference>
<keyword evidence="15" id="KW-1185">Reference proteome</keyword>
<evidence type="ECO:0000256" key="6">
    <source>
        <dbReference type="ARBA" id="ARBA00012402"/>
    </source>
</evidence>
<evidence type="ECO:0000256" key="5">
    <source>
        <dbReference type="ARBA" id="ARBA00008310"/>
    </source>
</evidence>
<feature type="domain" description="Amine oxidase" evidence="13">
    <location>
        <begin position="12"/>
        <end position="454"/>
    </location>
</feature>
<dbReference type="Gene3D" id="3.90.660.20">
    <property type="entry name" value="Protoporphyrinogen oxidase, mitochondrial, domain 2"/>
    <property type="match status" value="1"/>
</dbReference>
<dbReference type="PANTHER" id="PTHR42923">
    <property type="entry name" value="PROTOPORPHYRINOGEN OXIDASE"/>
    <property type="match status" value="1"/>
</dbReference>
<proteinExistence type="inferred from homology"/>
<dbReference type="InterPro" id="IPR036188">
    <property type="entry name" value="FAD/NAD-bd_sf"/>
</dbReference>
<evidence type="ECO:0000256" key="7">
    <source>
        <dbReference type="ARBA" id="ARBA00019046"/>
    </source>
</evidence>
<dbReference type="GO" id="GO:0005737">
    <property type="term" value="C:cytoplasm"/>
    <property type="evidence" value="ECO:0007669"/>
    <property type="project" value="UniProtKB-SubCell"/>
</dbReference>
<dbReference type="InterPro" id="IPR050464">
    <property type="entry name" value="Zeta_carotene_desat/Oxidored"/>
</dbReference>
<dbReference type="Proteomes" id="UP000066480">
    <property type="component" value="Chromosome"/>
</dbReference>
<comment type="catalytic activity">
    <reaction evidence="1">
        <text>coproporphyrinogen III + 3 O2 = coproporphyrin III + 3 H2O2</text>
        <dbReference type="Rhea" id="RHEA:43436"/>
        <dbReference type="ChEBI" id="CHEBI:15379"/>
        <dbReference type="ChEBI" id="CHEBI:16240"/>
        <dbReference type="ChEBI" id="CHEBI:57309"/>
        <dbReference type="ChEBI" id="CHEBI:131725"/>
        <dbReference type="EC" id="1.3.3.15"/>
    </reaction>
    <physiologicalReaction direction="left-to-right" evidence="1">
        <dbReference type="Rhea" id="RHEA:43437"/>
    </physiologicalReaction>
</comment>
<evidence type="ECO:0000256" key="8">
    <source>
        <dbReference type="ARBA" id="ARBA00022630"/>
    </source>
</evidence>
<evidence type="ECO:0000256" key="9">
    <source>
        <dbReference type="ARBA" id="ARBA00022827"/>
    </source>
</evidence>
<dbReference type="GO" id="GO:0004729">
    <property type="term" value="F:oxygen-dependent protoporphyrinogen oxidase activity"/>
    <property type="evidence" value="ECO:0007669"/>
    <property type="project" value="UniProtKB-UniRule"/>
</dbReference>
<dbReference type="InterPro" id="IPR004572">
    <property type="entry name" value="Protoporphyrinogen_oxidase"/>
</dbReference>
<dbReference type="OrthoDB" id="3450553at2"/>
<keyword evidence="10 12" id="KW-0560">Oxidoreductase</keyword>
<evidence type="ECO:0000256" key="11">
    <source>
        <dbReference type="ARBA" id="ARBA00023133"/>
    </source>
</evidence>
<dbReference type="AlphaFoldDB" id="A0A0K1JK20"/>
<dbReference type="SUPFAM" id="SSF54373">
    <property type="entry name" value="FAD-linked reductases, C-terminal domain"/>
    <property type="match status" value="1"/>
</dbReference>
<dbReference type="EC" id="1.3.3.15" evidence="6 12"/>
<evidence type="ECO:0000256" key="2">
    <source>
        <dbReference type="ARBA" id="ARBA00001974"/>
    </source>
</evidence>
<keyword evidence="9 12" id="KW-0274">FAD</keyword>
<dbReference type="GO" id="GO:0006783">
    <property type="term" value="P:heme biosynthetic process"/>
    <property type="evidence" value="ECO:0007669"/>
    <property type="project" value="UniProtKB-UniRule"/>
</dbReference>
<gene>
    <name evidence="14" type="ORF">VV02_16230</name>
</gene>
<dbReference type="Gene3D" id="3.50.50.60">
    <property type="entry name" value="FAD/NAD(P)-binding domain"/>
    <property type="match status" value="1"/>
</dbReference>
<dbReference type="NCBIfam" id="TIGR00562">
    <property type="entry name" value="proto_IX_ox"/>
    <property type="match status" value="1"/>
</dbReference>
<accession>A0A0K1JK20</accession>
<comment type="subcellular location">
    <subcellularLocation>
        <location evidence="12">Cytoplasm</location>
    </subcellularLocation>
</comment>
<sequence>MAHVVVVGGGVTGLSAAWHLLTHSDHDIVVLESAAQVGGKLQTAEIAGQRIDVGAESMLARRPEALDLLSELGAAPVHPAPVGAQVWSRGTLRDLPKGTLMGVPAHASDALGVLDAVEVARADAEQPVQVEGDLTVGDLVEQALGPAVVDRLVEPLLGGVYAGHARLLSAEACVPALFEAVRAGRSLAATATAATAGAGTRAGAPVFAGLDGGVGQLPVLLADAITRRGGSIRTGVTVREMRRTPTGGWQLVTGPVPHPVLVEADAVVLATPARPTSRLLASTAPEAGRLLADLDYASMAIVTMAFARSELLTVPTGSGFLVPPVDGRTIKASTFSSAKWPWLADAAPGLFVLRVSMGRQGEEAVLQRDDEDLVAAGRADLRSAIGALPQPVDTHVQRWGGGLPQYAVGHVDRMAQVMASVERVGGLEVAGAAYSGVGIPACIASGRAAAGRVLTRLRAVA</sequence>
<dbReference type="EMBL" id="CP011112">
    <property type="protein sequence ID" value="AKU17051.1"/>
    <property type="molecule type" value="Genomic_DNA"/>
</dbReference>
<comment type="pathway">
    <text evidence="4 12">Porphyrin-containing compound metabolism; protoheme biosynthesis.</text>
</comment>
<evidence type="ECO:0000313" key="15">
    <source>
        <dbReference type="Proteomes" id="UP000066480"/>
    </source>
</evidence>
<dbReference type="STRING" id="571913.VV02_16230"/>
<organism evidence="14 15">
    <name type="scientific">Luteipulveratus mongoliensis</name>
    <dbReference type="NCBI Taxonomy" id="571913"/>
    <lineage>
        <taxon>Bacteria</taxon>
        <taxon>Bacillati</taxon>
        <taxon>Actinomycetota</taxon>
        <taxon>Actinomycetes</taxon>
        <taxon>Micrococcales</taxon>
        <taxon>Dermacoccaceae</taxon>
        <taxon>Luteipulveratus</taxon>
    </lineage>
</organism>
<reference evidence="14 15" key="1">
    <citation type="submission" date="2015-03" db="EMBL/GenBank/DDBJ databases">
        <title>Luteipulveratus halotolerans sp. nov., a novel actinobacterium (Dermacoccaceae) from Sarawak, Malaysia.</title>
        <authorList>
            <person name="Juboi H."/>
            <person name="Basik A."/>
            <person name="Shamsul S.S."/>
            <person name="Arnold P."/>
            <person name="Schmitt E.K."/>
            <person name="Sanglier J.-J."/>
            <person name="Yeo T."/>
        </authorList>
    </citation>
    <scope>NUCLEOTIDE SEQUENCE [LARGE SCALE GENOMIC DNA]</scope>
    <source>
        <strain evidence="14 15">MN07-A0370</strain>
    </source>
</reference>
<evidence type="ECO:0000256" key="3">
    <source>
        <dbReference type="ARBA" id="ARBA00002185"/>
    </source>
</evidence>
<keyword evidence="11 12" id="KW-0350">Heme biosynthesis</keyword>
<dbReference type="SUPFAM" id="SSF51905">
    <property type="entry name" value="FAD/NAD(P)-binding domain"/>
    <property type="match status" value="1"/>
</dbReference>
<dbReference type="PANTHER" id="PTHR42923:SF3">
    <property type="entry name" value="PROTOPORPHYRINOGEN OXIDASE"/>
    <property type="match status" value="1"/>
</dbReference>